<protein>
    <submittedName>
        <fullName evidence="2">Uncharacterized protein</fullName>
    </submittedName>
</protein>
<dbReference type="EMBL" id="GHJT01010905">
    <property type="protein sequence ID" value="MOY44876.1"/>
    <property type="molecule type" value="Transcribed_RNA"/>
</dbReference>
<keyword evidence="1" id="KW-1133">Transmembrane helix</keyword>
<dbReference type="AlphaFoldDB" id="A0A4D5S7Q8"/>
<reference evidence="2" key="1">
    <citation type="submission" date="2019-04" db="EMBL/GenBank/DDBJ databases">
        <title>An insight into the mialome of Ixodes scapularis.</title>
        <authorList>
            <person name="Ribeiro J.M."/>
            <person name="Mather T.N."/>
            <person name="Karim S."/>
        </authorList>
    </citation>
    <scope>NUCLEOTIDE SEQUENCE</scope>
</reference>
<evidence type="ECO:0000313" key="2">
    <source>
        <dbReference type="EMBL" id="MOY44876.1"/>
    </source>
</evidence>
<accession>A0A4D5S7Q8</accession>
<feature type="transmembrane region" description="Helical" evidence="1">
    <location>
        <begin position="81"/>
        <end position="109"/>
    </location>
</feature>
<evidence type="ECO:0000256" key="1">
    <source>
        <dbReference type="SAM" id="Phobius"/>
    </source>
</evidence>
<sequence length="110" mass="12976">MAILISKLLEISPSLFFTFCLFPFFLDLLFCRMPCPFDVCFLYAFQSFAERPQRQFSSFTLPHFSRVVIELCSFSLERSPFLWFSTSLHLCSALPFLSFLLFMGLFYFLL</sequence>
<name>A0A4D5S7Q8_IXOSC</name>
<keyword evidence="1" id="KW-0472">Membrane</keyword>
<keyword evidence="1" id="KW-0812">Transmembrane</keyword>
<organism evidence="2">
    <name type="scientific">Ixodes scapularis</name>
    <name type="common">Black-legged tick</name>
    <name type="synonym">Deer tick</name>
    <dbReference type="NCBI Taxonomy" id="6945"/>
    <lineage>
        <taxon>Eukaryota</taxon>
        <taxon>Metazoa</taxon>
        <taxon>Ecdysozoa</taxon>
        <taxon>Arthropoda</taxon>
        <taxon>Chelicerata</taxon>
        <taxon>Arachnida</taxon>
        <taxon>Acari</taxon>
        <taxon>Parasitiformes</taxon>
        <taxon>Ixodida</taxon>
        <taxon>Ixodoidea</taxon>
        <taxon>Ixodidae</taxon>
        <taxon>Ixodinae</taxon>
        <taxon>Ixodes</taxon>
    </lineage>
</organism>
<proteinExistence type="predicted"/>